<feature type="compositionally biased region" description="Polar residues" evidence="1">
    <location>
        <begin position="15"/>
        <end position="24"/>
    </location>
</feature>
<evidence type="ECO:0000256" key="1">
    <source>
        <dbReference type="SAM" id="MobiDB-lite"/>
    </source>
</evidence>
<gene>
    <name evidence="2" type="ORF">QSP1433_LOCUS3693</name>
</gene>
<feature type="compositionally biased region" description="Acidic residues" evidence="1">
    <location>
        <begin position="87"/>
        <end position="103"/>
    </location>
</feature>
<feature type="region of interest" description="Disordered" evidence="1">
    <location>
        <begin position="13"/>
        <end position="135"/>
    </location>
</feature>
<feature type="compositionally biased region" description="Basic residues" evidence="1">
    <location>
        <begin position="117"/>
        <end position="128"/>
    </location>
</feature>
<dbReference type="EMBL" id="HBHK01006144">
    <property type="protein sequence ID" value="CAD9671778.1"/>
    <property type="molecule type" value="Transcribed_RNA"/>
</dbReference>
<sequence length="346" mass="39282">MALGSLLGCFGARANTPTQGTQFPITKDDDASNQARLNNREIATLKPPKNIRKGMGTRKQTSGKQIKSIRSTIVDDDKTVSAKTDSEQAEEEEQKAAEGDDSQEVPQEEKNAEGKEPKRKCLRKRQRDRGHGTLNMTDIEHAKTVNIEQIDLKDASIQKEFGTFGALPVGSKRLWDHVIKLPKSLIPQTFCLRLRRGSYKFVVKLKNSHKSLIGDSKSVMIKLWLLNKIQGYSTVHYSEVITTSKRRHDFDLVVRKKDCLAKPMELRIQFVSESKYSSLKVAAQLHKIVQTDINVEESEKDMDSVGHVVLDGEDQTEMIRRTRTERARHVMKKKSQRGHQRARSHV</sequence>
<organism evidence="2">
    <name type="scientific">Mucochytrium quahogii</name>
    <dbReference type="NCBI Taxonomy" id="96639"/>
    <lineage>
        <taxon>Eukaryota</taxon>
        <taxon>Sar</taxon>
        <taxon>Stramenopiles</taxon>
        <taxon>Bigyra</taxon>
        <taxon>Labyrinthulomycetes</taxon>
        <taxon>Thraustochytrida</taxon>
        <taxon>Thraustochytriidae</taxon>
        <taxon>Mucochytrium</taxon>
    </lineage>
</organism>
<accession>A0A7S2RI37</accession>
<evidence type="ECO:0000313" key="2">
    <source>
        <dbReference type="EMBL" id="CAD9671778.1"/>
    </source>
</evidence>
<feature type="compositionally biased region" description="Basic and acidic residues" evidence="1">
    <location>
        <begin position="107"/>
        <end position="116"/>
    </location>
</feature>
<feature type="compositionally biased region" description="Basic and acidic residues" evidence="1">
    <location>
        <begin position="73"/>
        <end position="86"/>
    </location>
</feature>
<proteinExistence type="predicted"/>
<protein>
    <submittedName>
        <fullName evidence="2">Uncharacterized protein</fullName>
    </submittedName>
</protein>
<feature type="compositionally biased region" description="Basic residues" evidence="1">
    <location>
        <begin position="329"/>
        <end position="346"/>
    </location>
</feature>
<dbReference type="AlphaFoldDB" id="A0A7S2RI37"/>
<feature type="region of interest" description="Disordered" evidence="1">
    <location>
        <begin position="324"/>
        <end position="346"/>
    </location>
</feature>
<reference evidence="2" key="1">
    <citation type="submission" date="2021-01" db="EMBL/GenBank/DDBJ databases">
        <authorList>
            <person name="Corre E."/>
            <person name="Pelletier E."/>
            <person name="Niang G."/>
            <person name="Scheremetjew M."/>
            <person name="Finn R."/>
            <person name="Kale V."/>
            <person name="Holt S."/>
            <person name="Cochrane G."/>
            <person name="Meng A."/>
            <person name="Brown T."/>
            <person name="Cohen L."/>
        </authorList>
    </citation>
    <scope>NUCLEOTIDE SEQUENCE</scope>
    <source>
        <strain evidence="2">NY070348D</strain>
    </source>
</reference>
<feature type="compositionally biased region" description="Polar residues" evidence="1">
    <location>
        <begin position="58"/>
        <end position="71"/>
    </location>
</feature>
<name>A0A7S2RI37_9STRA</name>